<evidence type="ECO:0000313" key="2">
    <source>
        <dbReference type="Proteomes" id="UP000663760"/>
    </source>
</evidence>
<protein>
    <submittedName>
        <fullName evidence="1">Uncharacterized protein</fullName>
    </submittedName>
</protein>
<name>A0A7I8KX79_SPIIN</name>
<organism evidence="1 2">
    <name type="scientific">Spirodela intermedia</name>
    <name type="common">Intermediate duckweed</name>
    <dbReference type="NCBI Taxonomy" id="51605"/>
    <lineage>
        <taxon>Eukaryota</taxon>
        <taxon>Viridiplantae</taxon>
        <taxon>Streptophyta</taxon>
        <taxon>Embryophyta</taxon>
        <taxon>Tracheophyta</taxon>
        <taxon>Spermatophyta</taxon>
        <taxon>Magnoliopsida</taxon>
        <taxon>Liliopsida</taxon>
        <taxon>Araceae</taxon>
        <taxon>Lemnoideae</taxon>
        <taxon>Spirodela</taxon>
    </lineage>
</organism>
<reference evidence="1" key="1">
    <citation type="submission" date="2020-02" db="EMBL/GenBank/DDBJ databases">
        <authorList>
            <person name="Scholz U."/>
            <person name="Mascher M."/>
            <person name="Fiebig A."/>
        </authorList>
    </citation>
    <scope>NUCLEOTIDE SEQUENCE</scope>
</reference>
<dbReference type="EMBL" id="LR746272">
    <property type="protein sequence ID" value="CAA7402291.1"/>
    <property type="molecule type" value="Genomic_DNA"/>
</dbReference>
<dbReference type="AlphaFoldDB" id="A0A7I8KX79"/>
<gene>
    <name evidence="1" type="ORF">SI8410_09012969</name>
</gene>
<dbReference type="Proteomes" id="UP000663760">
    <property type="component" value="Chromosome 9"/>
</dbReference>
<keyword evidence="2" id="KW-1185">Reference proteome</keyword>
<evidence type="ECO:0000313" key="1">
    <source>
        <dbReference type="EMBL" id="CAA7402291.1"/>
    </source>
</evidence>
<sequence>MENVLTRIKEIKFFKKMIGLYKFTCNLCHCPIF</sequence>
<accession>A0A7I8KX79</accession>
<proteinExistence type="predicted"/>